<dbReference type="Proteomes" id="UP000003287">
    <property type="component" value="Unassembled WGS sequence"/>
</dbReference>
<dbReference type="AlphaFoldDB" id="F9P8J1"/>
<evidence type="ECO:0000313" key="2">
    <source>
        <dbReference type="Proteomes" id="UP000003287"/>
    </source>
</evidence>
<accession>F9P8J1</accession>
<protein>
    <submittedName>
        <fullName evidence="1">Uncharacterized protein</fullName>
    </submittedName>
</protein>
<evidence type="ECO:0000313" key="1">
    <source>
        <dbReference type="EMBL" id="EGV08234.1"/>
    </source>
</evidence>
<dbReference type="EMBL" id="AFUP01000004">
    <property type="protein sequence ID" value="EGV08234.1"/>
    <property type="molecule type" value="Genomic_DNA"/>
</dbReference>
<sequence length="38" mass="4527">MDRSFGTIRMLPKLTYSFLPNSQKFRHKPSDCKACKFF</sequence>
<gene>
    <name evidence="1" type="ORF">HMPREF1042_1546</name>
</gene>
<name>F9P8J1_STRCV</name>
<reference evidence="1 2" key="1">
    <citation type="submission" date="2011-06" db="EMBL/GenBank/DDBJ databases">
        <authorList>
            <person name="Harkins D.M."/>
            <person name="Madupu R."/>
            <person name="Durkin A.S."/>
            <person name="Torralba M."/>
            <person name="Methe B."/>
            <person name="Sutton G.G."/>
            <person name="Nelson K.E."/>
        </authorList>
    </citation>
    <scope>NUCLEOTIDE SEQUENCE [LARGE SCALE GENOMIC DNA]</scope>
    <source>
        <strain evidence="1 2">SK1060</strain>
    </source>
</reference>
<proteinExistence type="predicted"/>
<organism evidence="1 2">
    <name type="scientific">Streptococcus constellatus subsp. pharyngis SK1060 = CCUG 46377</name>
    <dbReference type="NCBI Taxonomy" id="1035184"/>
    <lineage>
        <taxon>Bacteria</taxon>
        <taxon>Bacillati</taxon>
        <taxon>Bacillota</taxon>
        <taxon>Bacilli</taxon>
        <taxon>Lactobacillales</taxon>
        <taxon>Streptococcaceae</taxon>
        <taxon>Streptococcus</taxon>
        <taxon>Streptococcus anginosus group</taxon>
    </lineage>
</organism>